<evidence type="ECO:0000313" key="2">
    <source>
        <dbReference type="Proteomes" id="UP000003751"/>
    </source>
</evidence>
<protein>
    <submittedName>
        <fullName evidence="1">Uncharacterized protein</fullName>
    </submittedName>
</protein>
<evidence type="ECO:0000313" key="1">
    <source>
        <dbReference type="EMBL" id="EFW90008.1"/>
    </source>
</evidence>
<dbReference type="EMBL" id="AEMG01000029">
    <property type="protein sequence ID" value="EFW90008.1"/>
    <property type="molecule type" value="Genomic_DNA"/>
</dbReference>
<proteinExistence type="predicted"/>
<name>E7QZ87_HALPU</name>
<organism evidence="1 2">
    <name type="scientific">Haladaptatus paucihalophilus DX253</name>
    <dbReference type="NCBI Taxonomy" id="797209"/>
    <lineage>
        <taxon>Archaea</taxon>
        <taxon>Methanobacteriati</taxon>
        <taxon>Methanobacteriota</taxon>
        <taxon>Stenosarchaea group</taxon>
        <taxon>Halobacteria</taxon>
        <taxon>Halobacteriales</taxon>
        <taxon>Haladaptataceae</taxon>
        <taxon>Haladaptatus</taxon>
    </lineage>
</organism>
<comment type="caution">
    <text evidence="1">The sequence shown here is derived from an EMBL/GenBank/DDBJ whole genome shotgun (WGS) entry which is preliminary data.</text>
</comment>
<dbReference type="AlphaFoldDB" id="E7QZ87"/>
<accession>E7QZ87</accession>
<dbReference type="Proteomes" id="UP000003751">
    <property type="component" value="Unassembled WGS sequence"/>
</dbReference>
<gene>
    <name evidence="1" type="ORF">ZOD2009_20472</name>
</gene>
<sequence>MNARELVGISLTGRLFTSFVCSALDVAVVAPFGTW</sequence>
<reference evidence="1 2" key="1">
    <citation type="journal article" date="2014" name="ISME J.">
        <title>Trehalose/2-sulfotrehalose biosynthesis and glycine-betaine uptake are widely spread mechanisms for osmoadaptation in the Halobacteriales.</title>
        <authorList>
            <person name="Youssef N.H."/>
            <person name="Savage-Ashlock K.N."/>
            <person name="McCully A.L."/>
            <person name="Luedtke B."/>
            <person name="Shaw E.I."/>
            <person name="Hoff W.D."/>
            <person name="Elshahed M.S."/>
        </authorList>
    </citation>
    <scope>NUCLEOTIDE SEQUENCE [LARGE SCALE GENOMIC DNA]</scope>
    <source>
        <strain evidence="1 2">DX253</strain>
    </source>
</reference>